<evidence type="ECO:0000256" key="8">
    <source>
        <dbReference type="SAM" id="SignalP"/>
    </source>
</evidence>
<evidence type="ECO:0000313" key="10">
    <source>
        <dbReference type="EMBL" id="KAK6637301.1"/>
    </source>
</evidence>
<dbReference type="InterPro" id="IPR029034">
    <property type="entry name" value="Cystine-knot_cytokine"/>
</dbReference>
<dbReference type="Pfam" id="PF03128">
    <property type="entry name" value="CXCXC"/>
    <property type="match status" value="2"/>
</dbReference>
<dbReference type="SMART" id="SM00141">
    <property type="entry name" value="PDGF"/>
    <property type="match status" value="1"/>
</dbReference>
<comment type="subcellular location">
    <subcellularLocation>
        <location evidence="1">Secreted</location>
    </subcellularLocation>
</comment>
<feature type="domain" description="Platelet-derived growth factor (PDGF) family profile" evidence="9">
    <location>
        <begin position="130"/>
        <end position="205"/>
    </location>
</feature>
<keyword evidence="6" id="KW-0497">Mitogen</keyword>
<organism evidence="10 11">
    <name type="scientific">Polyplax serrata</name>
    <name type="common">Common mouse louse</name>
    <dbReference type="NCBI Taxonomy" id="468196"/>
    <lineage>
        <taxon>Eukaryota</taxon>
        <taxon>Metazoa</taxon>
        <taxon>Ecdysozoa</taxon>
        <taxon>Arthropoda</taxon>
        <taxon>Hexapoda</taxon>
        <taxon>Insecta</taxon>
        <taxon>Pterygota</taxon>
        <taxon>Neoptera</taxon>
        <taxon>Paraneoptera</taxon>
        <taxon>Psocodea</taxon>
        <taxon>Troctomorpha</taxon>
        <taxon>Phthiraptera</taxon>
        <taxon>Anoplura</taxon>
        <taxon>Polyplacidae</taxon>
        <taxon>Polyplax</taxon>
    </lineage>
</organism>
<dbReference type="Proteomes" id="UP001359485">
    <property type="component" value="Unassembled WGS sequence"/>
</dbReference>
<feature type="chain" id="PRO_5045437623" description="Platelet-derived growth factor (PDGF) family profile domain-containing protein" evidence="8">
    <location>
        <begin position="23"/>
        <end position="319"/>
    </location>
</feature>
<keyword evidence="3" id="KW-0964">Secreted</keyword>
<proteinExistence type="inferred from homology"/>
<keyword evidence="5 7" id="KW-0339">Growth factor</keyword>
<evidence type="ECO:0000256" key="2">
    <source>
        <dbReference type="ARBA" id="ARBA00006686"/>
    </source>
</evidence>
<evidence type="ECO:0000256" key="6">
    <source>
        <dbReference type="ARBA" id="ARBA00023246"/>
    </source>
</evidence>
<dbReference type="SUPFAM" id="SSF57501">
    <property type="entry name" value="Cystine-knot cytokines"/>
    <property type="match status" value="1"/>
</dbReference>
<evidence type="ECO:0000256" key="7">
    <source>
        <dbReference type="RuleBase" id="RU003818"/>
    </source>
</evidence>
<protein>
    <recommendedName>
        <fullName evidence="9">Platelet-derived growth factor (PDGF) family profile domain-containing protein</fullName>
    </recommendedName>
</protein>
<name>A0ABR1BAC4_POLSC</name>
<evidence type="ECO:0000256" key="4">
    <source>
        <dbReference type="ARBA" id="ARBA00022729"/>
    </source>
</evidence>
<comment type="similarity">
    <text evidence="2 7">Belongs to the PDGF/VEGF growth factor family.</text>
</comment>
<evidence type="ECO:0000256" key="5">
    <source>
        <dbReference type="ARBA" id="ARBA00023030"/>
    </source>
</evidence>
<dbReference type="PANTHER" id="PTHR11633">
    <property type="entry name" value="PLATELET-DERIVED GROWTH FACTOR"/>
    <property type="match status" value="1"/>
</dbReference>
<reference evidence="10 11" key="1">
    <citation type="submission" date="2023-09" db="EMBL/GenBank/DDBJ databases">
        <title>Genomes of two closely related lineages of the louse Polyplax serrata with different host specificities.</title>
        <authorList>
            <person name="Martinu J."/>
            <person name="Tarabai H."/>
            <person name="Stefka J."/>
            <person name="Hypsa V."/>
        </authorList>
    </citation>
    <scope>NUCLEOTIDE SEQUENCE [LARGE SCALE GENOMIC DNA]</scope>
    <source>
        <strain evidence="10">98ZLc_SE</strain>
    </source>
</reference>
<dbReference type="InterPro" id="IPR000072">
    <property type="entry name" value="PDGF/VEGF_dom"/>
</dbReference>
<evidence type="ECO:0000313" key="11">
    <source>
        <dbReference type="Proteomes" id="UP001359485"/>
    </source>
</evidence>
<dbReference type="InterPro" id="IPR004153">
    <property type="entry name" value="CXCXC_repeat"/>
</dbReference>
<dbReference type="PROSITE" id="PS50278">
    <property type="entry name" value="PDGF_2"/>
    <property type="match status" value="1"/>
</dbReference>
<evidence type="ECO:0000256" key="1">
    <source>
        <dbReference type="ARBA" id="ARBA00004613"/>
    </source>
</evidence>
<sequence>MNLKCSTVSILLLCNFFTITWCGKNGGQIVFPDSLSPKSPYSSAIGIGPTQSHSEKESKEIPLDLIRQLNEVSDVEELFENLIEPVQGKGRDMPTVLSARIGSENVERNALKAAKMAKCMPEMRTVPLKPDKTKATFYYPSCTRVQRCGGCCSHHLLSCQPVETEIIPMSIVVTDYLGGNKLQFRGQKIIEVEQHTKCKCDCKIKAENCSRYQKYNPDKCQCECTNTDEEKKCSDEKTMKIWNSDNCSCVCREELDCGSGYYFDPFTCSCTAYRGRKKPNFLYNWTGTPLNVNGNEGDITLHGRADSDNQKVKSGGDTL</sequence>
<accession>A0ABR1BAC4</accession>
<dbReference type="EMBL" id="JAWJWF010000002">
    <property type="protein sequence ID" value="KAK6637301.1"/>
    <property type="molecule type" value="Genomic_DNA"/>
</dbReference>
<keyword evidence="11" id="KW-1185">Reference proteome</keyword>
<dbReference type="Gene3D" id="2.10.90.10">
    <property type="entry name" value="Cystine-knot cytokines"/>
    <property type="match status" value="1"/>
</dbReference>
<gene>
    <name evidence="10" type="ORF">RUM44_007716</name>
</gene>
<comment type="caution">
    <text evidence="10">The sequence shown here is derived from an EMBL/GenBank/DDBJ whole genome shotgun (WGS) entry which is preliminary data.</text>
</comment>
<dbReference type="Pfam" id="PF00341">
    <property type="entry name" value="PDGF"/>
    <property type="match status" value="1"/>
</dbReference>
<feature type="signal peptide" evidence="8">
    <location>
        <begin position="1"/>
        <end position="22"/>
    </location>
</feature>
<keyword evidence="4 8" id="KW-0732">Signal</keyword>
<dbReference type="PANTHER" id="PTHR11633:SF1">
    <property type="entry name" value="LD28763P"/>
    <property type="match status" value="1"/>
</dbReference>
<evidence type="ECO:0000259" key="9">
    <source>
        <dbReference type="PROSITE" id="PS50278"/>
    </source>
</evidence>
<evidence type="ECO:0000256" key="3">
    <source>
        <dbReference type="ARBA" id="ARBA00022525"/>
    </source>
</evidence>